<sequence length="316" mass="35023">MSFSLRQLRYFTAVAELGRISQAAIQLNISQSAVTTAVQELEALLGQALFERHSWGVELTEMGRRFLSHAYTVQGAVDDALRLTPPETPVTGTLVLAASYTVLGYFLPHHLQRFEQRHPGIDIQVHEVARSGIESGLMSGQYDLGVLLTSNAALPDLTLETFFGSQRRLWVAARHPLLDRADITLADVAQQPYIMLTVDEADVTTLKYWSNTPWTPKVRLCTSSVEAVRSMVANGQGVTILSDMVYRPWSLEGGRIETLNLTETIPTMNIGLGWRRGQEHSPAMKAFRDYFKQVFQYPAAGKTGKPVKPASGRGHP</sequence>
<keyword evidence="2" id="KW-1185">Reference proteome</keyword>
<proteinExistence type="predicted"/>
<gene>
    <name evidence="1" type="ORF">RV045_03770</name>
</gene>
<name>A0ACC6P000_9BURK</name>
<reference evidence="1" key="1">
    <citation type="submission" date="2023-10" db="EMBL/GenBank/DDBJ databases">
        <title>Amphibacter perezi, gen. nov., sp. nov. a novel taxa of the family Comamonadaceae, class Betaproteobacteria isolated from the skin microbiota of Pelophylax perezi from different populations.</title>
        <authorList>
            <person name="Costa S."/>
            <person name="Proenca D.N."/>
            <person name="Lopes I."/>
            <person name="Morais P.V."/>
        </authorList>
    </citation>
    <scope>NUCLEOTIDE SEQUENCE</scope>
    <source>
        <strain evidence="1">SL12-8</strain>
    </source>
</reference>
<dbReference type="EMBL" id="JAWDIE010000004">
    <property type="protein sequence ID" value="MEJ7137549.1"/>
    <property type="molecule type" value="Genomic_DNA"/>
</dbReference>
<accession>A0ACC6P000</accession>
<evidence type="ECO:0000313" key="2">
    <source>
        <dbReference type="Proteomes" id="UP001364695"/>
    </source>
</evidence>
<protein>
    <submittedName>
        <fullName evidence="1">LysR family transcriptional regulator</fullName>
    </submittedName>
</protein>
<comment type="caution">
    <text evidence="1">The sequence shown here is derived from an EMBL/GenBank/DDBJ whole genome shotgun (WGS) entry which is preliminary data.</text>
</comment>
<dbReference type="Proteomes" id="UP001364695">
    <property type="component" value="Unassembled WGS sequence"/>
</dbReference>
<organism evidence="1 2">
    <name type="scientific">Amphibiibacter pelophylacis</name>
    <dbReference type="NCBI Taxonomy" id="1799477"/>
    <lineage>
        <taxon>Bacteria</taxon>
        <taxon>Pseudomonadati</taxon>
        <taxon>Pseudomonadota</taxon>
        <taxon>Betaproteobacteria</taxon>
        <taxon>Burkholderiales</taxon>
        <taxon>Sphaerotilaceae</taxon>
        <taxon>Amphibiibacter</taxon>
    </lineage>
</organism>
<evidence type="ECO:0000313" key="1">
    <source>
        <dbReference type="EMBL" id="MEJ7137549.1"/>
    </source>
</evidence>